<feature type="transmembrane region" description="Helical" evidence="1">
    <location>
        <begin position="173"/>
        <end position="194"/>
    </location>
</feature>
<accession>A0A2K9P544</accession>
<evidence type="ECO:0000313" key="3">
    <source>
        <dbReference type="Proteomes" id="UP000235589"/>
    </source>
</evidence>
<evidence type="ECO:0000256" key="1">
    <source>
        <dbReference type="SAM" id="Phobius"/>
    </source>
</evidence>
<reference evidence="2 3" key="1">
    <citation type="submission" date="2017-04" db="EMBL/GenBank/DDBJ databases">
        <title>Monoglobus pectinilyticus 14 draft genome.</title>
        <authorList>
            <person name="Kim C."/>
            <person name="Rosendale D.I."/>
            <person name="Kelly W.J."/>
            <person name="Tannock G.W."/>
            <person name="Patchett M.L."/>
            <person name="Jordens J.Z."/>
        </authorList>
    </citation>
    <scope>NUCLEOTIDE SEQUENCE [LARGE SCALE GENOMIC DNA]</scope>
    <source>
        <strain evidence="2 3">14</strain>
    </source>
</reference>
<organism evidence="2 3">
    <name type="scientific">Monoglobus pectinilyticus</name>
    <dbReference type="NCBI Taxonomy" id="1981510"/>
    <lineage>
        <taxon>Bacteria</taxon>
        <taxon>Bacillati</taxon>
        <taxon>Bacillota</taxon>
        <taxon>Clostridia</taxon>
        <taxon>Monoglobales</taxon>
        <taxon>Monoglobaceae</taxon>
        <taxon>Monoglobus</taxon>
    </lineage>
</organism>
<keyword evidence="3" id="KW-1185">Reference proteome</keyword>
<name>A0A2K9P544_9FIRM</name>
<dbReference type="KEGG" id="mpec:B9O19_02243"/>
<keyword evidence="1" id="KW-0812">Transmembrane</keyword>
<dbReference type="AlphaFoldDB" id="A0A2K9P544"/>
<dbReference type="EMBL" id="CP020991">
    <property type="protein sequence ID" value="AUO20383.1"/>
    <property type="molecule type" value="Genomic_DNA"/>
</dbReference>
<keyword evidence="1" id="KW-0472">Membrane</keyword>
<gene>
    <name evidence="2" type="ORF">B9O19_02243</name>
</gene>
<dbReference type="RefSeq" id="WP_412250765.1">
    <property type="nucleotide sequence ID" value="NZ_JBKUFC010000021.1"/>
</dbReference>
<dbReference type="Gene3D" id="2.180.10.10">
    <property type="entry name" value="RHS repeat-associated core"/>
    <property type="match status" value="1"/>
</dbReference>
<keyword evidence="1" id="KW-1133">Transmembrane helix</keyword>
<evidence type="ECO:0000313" key="2">
    <source>
        <dbReference type="EMBL" id="AUO20383.1"/>
    </source>
</evidence>
<dbReference type="Proteomes" id="UP000235589">
    <property type="component" value="Chromosome"/>
</dbReference>
<feature type="transmembrane region" description="Helical" evidence="1">
    <location>
        <begin position="142"/>
        <end position="161"/>
    </location>
</feature>
<proteinExistence type="predicted"/>
<protein>
    <submittedName>
        <fullName evidence="2">Uncharacterized protein</fullName>
    </submittedName>
</protein>
<sequence>MRNRYYDPSIGRFTQEDPYWNPTNMIYGDGKKSTVIVKYNNDNTTDMSCYANEINSILIKNYGKVEFISSKYYNEYIENNLKYEKLLGTIKEENDYFINDVSEGYSVYSVILIPKNDIIKQSINLYCYCCNNPLKYDDRIGLSVYFIGANITAGIGIYIAADAMLVWDDEGNMGIMIGCSIGGGALVPGIGGLVGQYNNLDNIYQLCGQSVSAGVAAEFGFEYQGSNGASGFALVTGLGFYGAVNYGWMLCSWRMW</sequence>